<evidence type="ECO:0000313" key="2">
    <source>
        <dbReference type="Proteomes" id="UP000556436"/>
    </source>
</evidence>
<accession>A0A7W7PEI7</accession>
<dbReference type="Proteomes" id="UP000556436">
    <property type="component" value="Unassembled WGS sequence"/>
</dbReference>
<keyword evidence="2" id="KW-1185">Reference proteome</keyword>
<dbReference type="EMBL" id="JACHJG010000008">
    <property type="protein sequence ID" value="MBB4887886.1"/>
    <property type="molecule type" value="Genomic_DNA"/>
</dbReference>
<name>A0A7W7PEI7_STRNE</name>
<evidence type="ECO:0000313" key="1">
    <source>
        <dbReference type="EMBL" id="MBB4887886.1"/>
    </source>
</evidence>
<gene>
    <name evidence="1" type="ORF">FHS38_003954</name>
</gene>
<protein>
    <submittedName>
        <fullName evidence="1">Uncharacterized protein</fullName>
    </submittedName>
</protein>
<proteinExistence type="predicted"/>
<dbReference type="AlphaFoldDB" id="A0A7W7PEI7"/>
<comment type="caution">
    <text evidence="1">The sequence shown here is derived from an EMBL/GenBank/DDBJ whole genome shotgun (WGS) entry which is preliminary data.</text>
</comment>
<organism evidence="1 2">
    <name type="scientific">Streptomyces netropsis</name>
    <name type="common">Streptoverticillium netropsis</name>
    <dbReference type="NCBI Taxonomy" id="55404"/>
    <lineage>
        <taxon>Bacteria</taxon>
        <taxon>Bacillati</taxon>
        <taxon>Actinomycetota</taxon>
        <taxon>Actinomycetes</taxon>
        <taxon>Kitasatosporales</taxon>
        <taxon>Streptomycetaceae</taxon>
        <taxon>Streptomyces</taxon>
    </lineage>
</organism>
<reference evidence="1 2" key="1">
    <citation type="submission" date="2020-08" db="EMBL/GenBank/DDBJ databases">
        <title>Genomic Encyclopedia of Type Strains, Phase III (KMG-III): the genomes of soil and plant-associated and newly described type strains.</title>
        <authorList>
            <person name="Whitman W."/>
        </authorList>
    </citation>
    <scope>NUCLEOTIDE SEQUENCE [LARGE SCALE GENOMIC DNA]</scope>
    <source>
        <strain evidence="1 2">CECT 3265</strain>
    </source>
</reference>
<sequence>MGATHLLFTPRRESDLLLRLDEYLRFGPEAGFFHAT</sequence>